<feature type="region of interest" description="Disordered" evidence="1">
    <location>
        <begin position="370"/>
        <end position="444"/>
    </location>
</feature>
<dbReference type="AlphaFoldDB" id="A0A210QJY0"/>
<feature type="region of interest" description="Disordered" evidence="1">
    <location>
        <begin position="232"/>
        <end position="263"/>
    </location>
</feature>
<gene>
    <name evidence="2" type="ORF">KP79_PYT06967</name>
</gene>
<dbReference type="EMBL" id="NEDP02003316">
    <property type="protein sequence ID" value="OWF48996.1"/>
    <property type="molecule type" value="Genomic_DNA"/>
</dbReference>
<keyword evidence="3" id="KW-1185">Reference proteome</keyword>
<protein>
    <submittedName>
        <fullName evidence="2">Uncharacterized protein</fullName>
    </submittedName>
</protein>
<feature type="compositionally biased region" description="Basic and acidic residues" evidence="1">
    <location>
        <begin position="381"/>
        <end position="393"/>
    </location>
</feature>
<dbReference type="OrthoDB" id="10582502at2759"/>
<organism evidence="2 3">
    <name type="scientific">Mizuhopecten yessoensis</name>
    <name type="common">Japanese scallop</name>
    <name type="synonym">Patinopecten yessoensis</name>
    <dbReference type="NCBI Taxonomy" id="6573"/>
    <lineage>
        <taxon>Eukaryota</taxon>
        <taxon>Metazoa</taxon>
        <taxon>Spiralia</taxon>
        <taxon>Lophotrochozoa</taxon>
        <taxon>Mollusca</taxon>
        <taxon>Bivalvia</taxon>
        <taxon>Autobranchia</taxon>
        <taxon>Pteriomorphia</taxon>
        <taxon>Pectinida</taxon>
        <taxon>Pectinoidea</taxon>
        <taxon>Pectinidae</taxon>
        <taxon>Mizuhopecten</taxon>
    </lineage>
</organism>
<evidence type="ECO:0000256" key="1">
    <source>
        <dbReference type="SAM" id="MobiDB-lite"/>
    </source>
</evidence>
<sequence length="516" mass="59831">MNNTRHNLSVPSVLSFSDDTVKFEKSVTEYDCTRAYVPTPEVQNELKRISGKLDDCLYDDYRREIDTLKPNVEIDKELAALMTAEEDVKQSRRNLRRRAQKICPATGPTKEEECELKELNKNSIREMYELEDFKRDFKTKPFVATEMVDMSLERIEDNIRKRQLALQTLRREIYEASVLRVTGYYMKDKVSKKTSTQNLVKSSKHASKIALQKYKHAFENALENSKNALETAMGKSKHTSKTAREKVKNSSEHTSRVYSERHAEEDGSYAKVKEIYRAERQRFKNNLEMFNGRLQEFLDSHQNIQTVERVSGNTMRKRYSGVKKVKLDIKTVKPDIKTAKPDVKRVRCNLNTVESDYKTAKSVVETDKPIEKTVKKKRPKESRQERRRREFSEKSGLVSQHDSQVEGKPPTGKKERRRKRKSRSTKEENQTSCDHERPMSLGGSDVEVTKEPVILPLPTLDPMPVYYDNFQASCALTHLFSSRDDFDEDFESDYVILLTKVSERFTPESSGKSTAV</sequence>
<feature type="compositionally biased region" description="Basic and acidic residues" evidence="1">
    <location>
        <begin position="424"/>
        <end position="438"/>
    </location>
</feature>
<reference evidence="2 3" key="1">
    <citation type="journal article" date="2017" name="Nat. Ecol. Evol.">
        <title>Scallop genome provides insights into evolution of bilaterian karyotype and development.</title>
        <authorList>
            <person name="Wang S."/>
            <person name="Zhang J."/>
            <person name="Jiao W."/>
            <person name="Li J."/>
            <person name="Xun X."/>
            <person name="Sun Y."/>
            <person name="Guo X."/>
            <person name="Huan P."/>
            <person name="Dong B."/>
            <person name="Zhang L."/>
            <person name="Hu X."/>
            <person name="Sun X."/>
            <person name="Wang J."/>
            <person name="Zhao C."/>
            <person name="Wang Y."/>
            <person name="Wang D."/>
            <person name="Huang X."/>
            <person name="Wang R."/>
            <person name="Lv J."/>
            <person name="Li Y."/>
            <person name="Zhang Z."/>
            <person name="Liu B."/>
            <person name="Lu W."/>
            <person name="Hui Y."/>
            <person name="Liang J."/>
            <person name="Zhou Z."/>
            <person name="Hou R."/>
            <person name="Li X."/>
            <person name="Liu Y."/>
            <person name="Li H."/>
            <person name="Ning X."/>
            <person name="Lin Y."/>
            <person name="Zhao L."/>
            <person name="Xing Q."/>
            <person name="Dou J."/>
            <person name="Li Y."/>
            <person name="Mao J."/>
            <person name="Guo H."/>
            <person name="Dou H."/>
            <person name="Li T."/>
            <person name="Mu C."/>
            <person name="Jiang W."/>
            <person name="Fu Q."/>
            <person name="Fu X."/>
            <person name="Miao Y."/>
            <person name="Liu J."/>
            <person name="Yu Q."/>
            <person name="Li R."/>
            <person name="Liao H."/>
            <person name="Li X."/>
            <person name="Kong Y."/>
            <person name="Jiang Z."/>
            <person name="Chourrout D."/>
            <person name="Li R."/>
            <person name="Bao Z."/>
        </authorList>
    </citation>
    <scope>NUCLEOTIDE SEQUENCE [LARGE SCALE GENOMIC DNA]</scope>
    <source>
        <strain evidence="2 3">PY_sf001</strain>
    </source>
</reference>
<name>A0A210QJY0_MIZYE</name>
<evidence type="ECO:0000313" key="3">
    <source>
        <dbReference type="Proteomes" id="UP000242188"/>
    </source>
</evidence>
<dbReference type="Proteomes" id="UP000242188">
    <property type="component" value="Unassembled WGS sequence"/>
</dbReference>
<proteinExistence type="predicted"/>
<feature type="compositionally biased region" description="Basic and acidic residues" evidence="1">
    <location>
        <begin position="242"/>
        <end position="263"/>
    </location>
</feature>
<evidence type="ECO:0000313" key="2">
    <source>
        <dbReference type="EMBL" id="OWF48996.1"/>
    </source>
</evidence>
<comment type="caution">
    <text evidence="2">The sequence shown here is derived from an EMBL/GenBank/DDBJ whole genome shotgun (WGS) entry which is preliminary data.</text>
</comment>
<accession>A0A210QJY0</accession>
<feature type="compositionally biased region" description="Basic residues" evidence="1">
    <location>
        <begin position="414"/>
        <end position="423"/>
    </location>
</feature>